<feature type="domain" description="PKD" evidence="1">
    <location>
        <begin position="670"/>
        <end position="752"/>
    </location>
</feature>
<dbReference type="Gene3D" id="2.60.40.10">
    <property type="entry name" value="Immunoglobulins"/>
    <property type="match status" value="5"/>
</dbReference>
<feature type="domain" description="PKD" evidence="1">
    <location>
        <begin position="424"/>
        <end position="507"/>
    </location>
</feature>
<dbReference type="KEGG" id="mbak:MSBR3_1181"/>
<dbReference type="AlphaFoldDB" id="A0A0E3WXR1"/>
<evidence type="ECO:0000313" key="3">
    <source>
        <dbReference type="Proteomes" id="UP000033066"/>
    </source>
</evidence>
<sequence>MADNYGGESPSVTNSQVSQATNDLTISGIVNTVPGSAVFARESNTITVTGIKNTGSAALNNIYVALYASDVSGSVPVNTTTIASIASGGTVTLTMIDPTIRNLEGSTVTYTAVVDPENLIPETNEANNNKNSLAKPVKYNGYKGKRYWEGGSDITTKQTYDLQGNFLYFTQPESAYKSVGWTSRTETWTASNLPIPSGSTVEKVWLYLAYNWDTTSGGVPKWDASFNGHQLTGGTPYTDKSNFGGYAEYKYGLYVFDVTSQFKSAGNSLVMTSNAGNSNALYPSTLVVIYRNSNETRKQIFINEECDELGLSASSYGTTLEEATAYAPFTGMSVDLNKVASAKLYSFAGSAGPDEGNLLFNGNTVASNAWQGNPSTSSPLIFNVKNYIKATGNEAGIQGTTSGGMDSLQQILVVEYQKQQGAVPAAAFSASPTSGKAPLNIAFTDTSTGTPTKWQWNFGDGSKSFVQNPTHKYSKAGVYTVSLTVKNAKGSDTVTKTDYIKVVTKPAAAFSASPTSGKAPLTVTFTDKSTGIPAIWKWSFGDGTTSTQQNPKHKYSKAGIYTVSLTVKNAVGSNTVTKTDYIKVVTKPVSNFTSSVTTGKSPLSVVFTDTSTGVPASWKWSFGDGTTSTKQNPTHKYSKAGVYTVSLTVKNAVGSNTATKTDYIKVVTKPAAAFSASPTSGKAPLNVAFTDKSTGTPTKWKWNFGDGKTSTQQNPKHKYSTAGKYTVTLTVTNAAGSNTVTKTSYITVTANT</sequence>
<dbReference type="PATRIC" id="fig|1434107.4.peg.1555"/>
<protein>
    <submittedName>
        <fullName evidence="2">Cell surface protein</fullName>
    </submittedName>
</protein>
<dbReference type="HOGENOM" id="CLU_369907_0_0_2"/>
<name>A0A0E3WXR1_METBA</name>
<dbReference type="EMBL" id="CP009517">
    <property type="protein sequence ID" value="AKB81759.1"/>
    <property type="molecule type" value="Genomic_DNA"/>
</dbReference>
<dbReference type="InterPro" id="IPR013783">
    <property type="entry name" value="Ig-like_fold"/>
</dbReference>
<dbReference type="Pfam" id="PF07705">
    <property type="entry name" value="CARDB"/>
    <property type="match status" value="1"/>
</dbReference>
<feature type="domain" description="PKD" evidence="1">
    <location>
        <begin position="506"/>
        <end position="589"/>
    </location>
</feature>
<accession>A0A0E3WXR1</accession>
<dbReference type="PANTHER" id="PTHR36842">
    <property type="entry name" value="PROTEIN TOLB HOMOLOG"/>
    <property type="match status" value="1"/>
</dbReference>
<dbReference type="InterPro" id="IPR035986">
    <property type="entry name" value="PKD_dom_sf"/>
</dbReference>
<dbReference type="InterPro" id="IPR021779">
    <property type="entry name" value="DUF3344"/>
</dbReference>
<dbReference type="FunFam" id="2.60.40.10:FF:000270">
    <property type="entry name" value="Cell surface protein"/>
    <property type="match status" value="4"/>
</dbReference>
<dbReference type="CDD" id="cd00146">
    <property type="entry name" value="PKD"/>
    <property type="match status" value="4"/>
</dbReference>
<proteinExistence type="predicted"/>
<dbReference type="InterPro" id="IPR011635">
    <property type="entry name" value="CARDB"/>
</dbReference>
<feature type="domain" description="PKD" evidence="1">
    <location>
        <begin position="588"/>
        <end position="671"/>
    </location>
</feature>
<dbReference type="SUPFAM" id="SSF49299">
    <property type="entry name" value="PKD domain"/>
    <property type="match status" value="4"/>
</dbReference>
<dbReference type="PROSITE" id="PS50093">
    <property type="entry name" value="PKD"/>
    <property type="match status" value="4"/>
</dbReference>
<dbReference type="Pfam" id="PF11824">
    <property type="entry name" value="DUF3344"/>
    <property type="match status" value="1"/>
</dbReference>
<evidence type="ECO:0000313" key="2">
    <source>
        <dbReference type="EMBL" id="AKB81759.1"/>
    </source>
</evidence>
<organism evidence="2 3">
    <name type="scientific">Methanosarcina barkeri 3</name>
    <dbReference type="NCBI Taxonomy" id="1434107"/>
    <lineage>
        <taxon>Archaea</taxon>
        <taxon>Methanobacteriati</taxon>
        <taxon>Methanobacteriota</taxon>
        <taxon>Stenosarchaea group</taxon>
        <taxon>Methanomicrobia</taxon>
        <taxon>Methanosarcinales</taxon>
        <taxon>Methanosarcinaceae</taxon>
        <taxon>Methanosarcina</taxon>
    </lineage>
</organism>
<reference evidence="2" key="1">
    <citation type="submission" date="2014-07" db="EMBL/GenBank/DDBJ databases">
        <title>Methanogenic archaea and the global carbon cycle.</title>
        <authorList>
            <person name="Henriksen J.R."/>
            <person name="Luke J."/>
            <person name="Reinhart S."/>
            <person name="Benedict M.N."/>
            <person name="Youngblut N.D."/>
            <person name="Metcalf M.E."/>
            <person name="Whitaker R.J."/>
            <person name="Metcalf W.W."/>
        </authorList>
    </citation>
    <scope>NUCLEOTIDE SEQUENCE [LARGE SCALE GENOMIC DNA]</scope>
    <source>
        <strain evidence="2">3</strain>
    </source>
</reference>
<dbReference type="SMART" id="SM00089">
    <property type="entry name" value="PKD"/>
    <property type="match status" value="4"/>
</dbReference>
<dbReference type="InterPro" id="IPR022409">
    <property type="entry name" value="PKD/Chitinase_dom"/>
</dbReference>
<gene>
    <name evidence="2" type="ORF">MSBR3_1181</name>
</gene>
<dbReference type="Proteomes" id="UP000033066">
    <property type="component" value="Chromosome"/>
</dbReference>
<evidence type="ECO:0000259" key="1">
    <source>
        <dbReference type="PROSITE" id="PS50093"/>
    </source>
</evidence>
<dbReference type="PANTHER" id="PTHR36842:SF1">
    <property type="entry name" value="PROTEIN TOLB"/>
    <property type="match status" value="1"/>
</dbReference>
<dbReference type="InterPro" id="IPR000601">
    <property type="entry name" value="PKD_dom"/>
</dbReference>
<keyword evidence="3" id="KW-1185">Reference proteome</keyword>
<dbReference type="Pfam" id="PF18911">
    <property type="entry name" value="PKD_4"/>
    <property type="match status" value="4"/>
</dbReference>